<organism evidence="2 3">
    <name type="scientific">Streptomyces sviceus (strain ATCC 29083 / DSM 924 / JCM 4929 / NBRC 13980 / NCIMB 11184 / NRRL 5439 / UC 5370)</name>
    <dbReference type="NCBI Taxonomy" id="463191"/>
    <lineage>
        <taxon>Bacteria</taxon>
        <taxon>Bacillati</taxon>
        <taxon>Actinomycetota</taxon>
        <taxon>Actinomycetes</taxon>
        <taxon>Kitasatosporales</taxon>
        <taxon>Streptomycetaceae</taxon>
        <taxon>Streptomyces</taxon>
    </lineage>
</organism>
<evidence type="ECO:0000313" key="3">
    <source>
        <dbReference type="Proteomes" id="UP000002785"/>
    </source>
</evidence>
<accession>B5I2R3</accession>
<dbReference type="InterPro" id="IPR002477">
    <property type="entry name" value="Peptidoglycan-bd-like"/>
</dbReference>
<keyword evidence="3" id="KW-1185">Reference proteome</keyword>
<reference evidence="2" key="1">
    <citation type="submission" date="2009-10" db="EMBL/GenBank/DDBJ databases">
        <title>The genome sequence of Streptomyces sviceus strain ATCC 29083.</title>
        <authorList>
            <consortium name="The Broad Institute Genome Sequencing Platform"/>
            <consortium name="Broad Institute Microbial Sequencing Center"/>
            <person name="Fischbach M."/>
            <person name="Godfrey P."/>
            <person name="Ward D."/>
            <person name="Young S."/>
            <person name="Zeng Q."/>
            <person name="Koehrsen M."/>
            <person name="Alvarado L."/>
            <person name="Berlin A.M."/>
            <person name="Bochicchio J."/>
            <person name="Borenstein D."/>
            <person name="Chapman S.B."/>
            <person name="Chen Z."/>
            <person name="Engels R."/>
            <person name="Freedman E."/>
            <person name="Gellesch M."/>
            <person name="Goldberg J."/>
            <person name="Griggs A."/>
            <person name="Gujja S."/>
            <person name="Heilman E.R."/>
            <person name="Heiman D.I."/>
            <person name="Hepburn T.A."/>
            <person name="Howarth C."/>
            <person name="Jen D."/>
            <person name="Larson L."/>
            <person name="Lewis B."/>
            <person name="Mehta T."/>
            <person name="Park D."/>
            <person name="Pearson M."/>
            <person name="Richards J."/>
            <person name="Roberts A."/>
            <person name="Saif S."/>
            <person name="Shea T.D."/>
            <person name="Shenoy N."/>
            <person name="Sisk P."/>
            <person name="Stolte C."/>
            <person name="Sykes S.N."/>
            <person name="Thomson T."/>
            <person name="Walk T."/>
            <person name="White J."/>
            <person name="Yandava C."/>
            <person name="Straight P."/>
            <person name="Clardy J."/>
            <person name="Hung D."/>
            <person name="Kolter R."/>
            <person name="Mekalanos J."/>
            <person name="Walker S."/>
            <person name="Walsh C.T."/>
            <person name="Wieland-Brown L.C."/>
            <person name="Haas B."/>
            <person name="Nusbaum C."/>
            <person name="Birren B."/>
        </authorList>
    </citation>
    <scope>NUCLEOTIDE SEQUENCE [LARGE SCALE GENOMIC DNA]</scope>
    <source>
        <strain evidence="2">ATCC 29083</strain>
    </source>
</reference>
<gene>
    <name evidence="2" type="ORF">SSEG_06171</name>
</gene>
<name>B5I2R3_STRX2</name>
<proteinExistence type="predicted"/>
<dbReference type="InterPro" id="IPR036365">
    <property type="entry name" value="PGBD-like_sf"/>
</dbReference>
<feature type="domain" description="Peptidoglycan binding-like" evidence="1">
    <location>
        <begin position="8"/>
        <end position="65"/>
    </location>
</feature>
<dbReference type="eggNOG" id="COG3409">
    <property type="taxonomic scope" value="Bacteria"/>
</dbReference>
<dbReference type="Proteomes" id="UP000002785">
    <property type="component" value="Chromosome"/>
</dbReference>
<evidence type="ECO:0000259" key="1">
    <source>
        <dbReference type="Pfam" id="PF01471"/>
    </source>
</evidence>
<dbReference type="EMBL" id="CM000951">
    <property type="protein sequence ID" value="EDY59369.1"/>
    <property type="molecule type" value="Genomic_DNA"/>
</dbReference>
<dbReference type="InterPro" id="IPR036366">
    <property type="entry name" value="PGBDSf"/>
</dbReference>
<evidence type="ECO:0000313" key="2">
    <source>
        <dbReference type="EMBL" id="EDY59369.1"/>
    </source>
</evidence>
<dbReference type="Gene3D" id="1.10.101.10">
    <property type="entry name" value="PGBD-like superfamily/PGBD"/>
    <property type="match status" value="1"/>
</dbReference>
<sequence>MLRRGSEGAEVVELELRLTQVGLYSRKAAGHYDEGVEDAVAAYQWQRGVQVAEHGVYDLVTRERLESETSQP</sequence>
<protein>
    <submittedName>
        <fullName evidence="2">Peptidoglycan-binding membrane protein</fullName>
    </submittedName>
</protein>
<dbReference type="Pfam" id="PF01471">
    <property type="entry name" value="PG_binding_1"/>
    <property type="match status" value="1"/>
</dbReference>
<dbReference type="SUPFAM" id="SSF47090">
    <property type="entry name" value="PGBD-like"/>
    <property type="match status" value="1"/>
</dbReference>
<dbReference type="AlphaFoldDB" id="B5I2R3"/>
<dbReference type="HOGENOM" id="CLU_201981_0_0_11"/>